<gene>
    <name evidence="2" type="ORF">CRHIZ90672A_00014642</name>
</gene>
<keyword evidence="1" id="KW-0732">Signal</keyword>
<protein>
    <recommendedName>
        <fullName evidence="4">Glycoside hydrolase family 43 protein</fullName>
    </recommendedName>
</protein>
<feature type="signal peptide" evidence="1">
    <location>
        <begin position="1"/>
        <end position="19"/>
    </location>
</feature>
<dbReference type="AlphaFoldDB" id="A0A9N9VK76"/>
<name>A0A9N9VK76_9HYPO</name>
<dbReference type="Gene3D" id="2.115.10.20">
    <property type="entry name" value="Glycosyl hydrolase domain, family 43"/>
    <property type="match status" value="1"/>
</dbReference>
<dbReference type="PANTHER" id="PTHR43301">
    <property type="entry name" value="ARABINAN ENDO-1,5-ALPHA-L-ARABINOSIDASE"/>
    <property type="match status" value="1"/>
</dbReference>
<evidence type="ECO:0000313" key="2">
    <source>
        <dbReference type="EMBL" id="CAH0024621.1"/>
    </source>
</evidence>
<dbReference type="InterPro" id="IPR023296">
    <property type="entry name" value="Glyco_hydro_beta-prop_sf"/>
</dbReference>
<comment type="caution">
    <text evidence="2">The sequence shown here is derived from an EMBL/GenBank/DDBJ whole genome shotgun (WGS) entry which is preliminary data.</text>
</comment>
<dbReference type="Proteomes" id="UP000696573">
    <property type="component" value="Unassembled WGS sequence"/>
</dbReference>
<evidence type="ECO:0000313" key="3">
    <source>
        <dbReference type="Proteomes" id="UP000696573"/>
    </source>
</evidence>
<dbReference type="InterPro" id="IPR050727">
    <property type="entry name" value="GH43_arabinanases"/>
</dbReference>
<keyword evidence="3" id="KW-1185">Reference proteome</keyword>
<feature type="chain" id="PRO_5040492775" description="Glycoside hydrolase family 43 protein" evidence="1">
    <location>
        <begin position="20"/>
        <end position="342"/>
    </location>
</feature>
<dbReference type="OrthoDB" id="19657at2759"/>
<dbReference type="PANTHER" id="PTHR43301:SF8">
    <property type="entry name" value="ARABINOSIDASE-RELATED"/>
    <property type="match status" value="1"/>
</dbReference>
<accession>A0A9N9VK76</accession>
<dbReference type="CDD" id="cd08983">
    <property type="entry name" value="GH43_Bt3655-like"/>
    <property type="match status" value="1"/>
</dbReference>
<dbReference type="EMBL" id="CABFNQ020000699">
    <property type="protein sequence ID" value="CAH0024621.1"/>
    <property type="molecule type" value="Genomic_DNA"/>
</dbReference>
<evidence type="ECO:0008006" key="4">
    <source>
        <dbReference type="Google" id="ProtNLM"/>
    </source>
</evidence>
<evidence type="ECO:0000256" key="1">
    <source>
        <dbReference type="SAM" id="SignalP"/>
    </source>
</evidence>
<sequence length="342" mass="38344">MRPPTFTASVVTLAVYATASVIPERRDEPFAGYLMTGFFHNSHNIEQFLSVGNDPINFKQLNQGKSILNSDIGTGRIRDPYLATNSDRSVLYLIATVSKFTILIPTMDLDITVPGFSWDTATRNGSLGIVVWTSPNLADWSGPYLPTVEIPDAGMVWAPSAVYDETKGGWDVFWSSNFYDNPAHSGWATYTRIRTSFTTDFATFSSPRDYISFADTSVIDQEFQYLGSTGNYVRFLKNVTTSQIFAEKTTTGMFGTWDRILGNTREESPREGALAYKDNVVTDKYYLWVDDYIQYIAYETTDILNNAWEPTSPSGIPPSIKHGSVFSVTQAEYDLLLAKYPF</sequence>
<proteinExistence type="predicted"/>
<reference evidence="2" key="1">
    <citation type="submission" date="2021-10" db="EMBL/GenBank/DDBJ databases">
        <authorList>
            <person name="Piombo E."/>
        </authorList>
    </citation>
    <scope>NUCLEOTIDE SEQUENCE</scope>
</reference>
<organism evidence="2 3">
    <name type="scientific">Clonostachys rhizophaga</name>
    <dbReference type="NCBI Taxonomy" id="160324"/>
    <lineage>
        <taxon>Eukaryota</taxon>
        <taxon>Fungi</taxon>
        <taxon>Dikarya</taxon>
        <taxon>Ascomycota</taxon>
        <taxon>Pezizomycotina</taxon>
        <taxon>Sordariomycetes</taxon>
        <taxon>Hypocreomycetidae</taxon>
        <taxon>Hypocreales</taxon>
        <taxon>Bionectriaceae</taxon>
        <taxon>Clonostachys</taxon>
    </lineage>
</organism>
<dbReference type="SUPFAM" id="SSF75005">
    <property type="entry name" value="Arabinanase/levansucrase/invertase"/>
    <property type="match status" value="1"/>
</dbReference>